<proteinExistence type="inferred from homology"/>
<dbReference type="GO" id="GO:0003905">
    <property type="term" value="F:alkylbase DNA N-glycosylase activity"/>
    <property type="evidence" value="ECO:0007669"/>
    <property type="project" value="UniProtKB-EC"/>
</dbReference>
<evidence type="ECO:0000256" key="4">
    <source>
        <dbReference type="ARBA" id="ARBA00023204"/>
    </source>
</evidence>
<evidence type="ECO:0000313" key="6">
    <source>
        <dbReference type="EMBL" id="MET4569834.1"/>
    </source>
</evidence>
<evidence type="ECO:0000256" key="1">
    <source>
        <dbReference type="ARBA" id="ARBA00009232"/>
    </source>
</evidence>
<dbReference type="NCBIfam" id="NF002003">
    <property type="entry name" value="PRK00802.1-3"/>
    <property type="match status" value="1"/>
</dbReference>
<dbReference type="EC" id="3.2.2.-" evidence="5"/>
<dbReference type="InterPro" id="IPR003180">
    <property type="entry name" value="MPG"/>
</dbReference>
<gene>
    <name evidence="6" type="ORF">ABIE04_002195</name>
</gene>
<evidence type="ECO:0000256" key="2">
    <source>
        <dbReference type="ARBA" id="ARBA00022763"/>
    </source>
</evidence>
<keyword evidence="6" id="KW-0326">Glycosidase</keyword>
<name>A0ABV2PXR4_9GAMM</name>
<reference evidence="6 7" key="1">
    <citation type="submission" date="2024-06" db="EMBL/GenBank/DDBJ databases">
        <title>Sorghum-associated microbial communities from plants grown in Nebraska, USA.</title>
        <authorList>
            <person name="Schachtman D."/>
        </authorList>
    </citation>
    <scope>NUCLEOTIDE SEQUENCE [LARGE SCALE GENOMIC DNA]</scope>
    <source>
        <strain evidence="6 7">1757</strain>
    </source>
</reference>
<dbReference type="RefSeq" id="WP_354549967.1">
    <property type="nucleotide sequence ID" value="NZ_JBEPSD010000002.1"/>
</dbReference>
<dbReference type="InterPro" id="IPR011034">
    <property type="entry name" value="Formyl_transferase-like_C_sf"/>
</dbReference>
<organism evidence="6 7">
    <name type="scientific">Rhodanobacter soli</name>
    <dbReference type="NCBI Taxonomy" id="590609"/>
    <lineage>
        <taxon>Bacteria</taxon>
        <taxon>Pseudomonadati</taxon>
        <taxon>Pseudomonadota</taxon>
        <taxon>Gammaproteobacteria</taxon>
        <taxon>Lysobacterales</taxon>
        <taxon>Rhodanobacteraceae</taxon>
        <taxon>Rhodanobacter</taxon>
    </lineage>
</organism>
<dbReference type="PANTHER" id="PTHR10429">
    <property type="entry name" value="DNA-3-METHYLADENINE GLYCOSYLASE"/>
    <property type="match status" value="1"/>
</dbReference>
<evidence type="ECO:0000256" key="5">
    <source>
        <dbReference type="HAMAP-Rule" id="MF_00527"/>
    </source>
</evidence>
<keyword evidence="3 5" id="KW-0378">Hydrolase</keyword>
<keyword evidence="2 5" id="KW-0227">DNA damage</keyword>
<dbReference type="Proteomes" id="UP001549251">
    <property type="component" value="Unassembled WGS sequence"/>
</dbReference>
<dbReference type="EMBL" id="JBEPSD010000002">
    <property type="protein sequence ID" value="MET4569834.1"/>
    <property type="molecule type" value="Genomic_DNA"/>
</dbReference>
<dbReference type="Gene3D" id="3.10.300.10">
    <property type="entry name" value="Methylpurine-DNA glycosylase (MPG)"/>
    <property type="match status" value="1"/>
</dbReference>
<dbReference type="PANTHER" id="PTHR10429:SF0">
    <property type="entry name" value="DNA-3-METHYLADENINE GLYCOSYLASE"/>
    <property type="match status" value="1"/>
</dbReference>
<dbReference type="CDD" id="cd00540">
    <property type="entry name" value="AAG"/>
    <property type="match status" value="1"/>
</dbReference>
<dbReference type="NCBIfam" id="TIGR00567">
    <property type="entry name" value="3mg"/>
    <property type="match status" value="1"/>
</dbReference>
<comment type="caution">
    <text evidence="6">The sequence shown here is derived from an EMBL/GenBank/DDBJ whole genome shotgun (WGS) entry which is preliminary data.</text>
</comment>
<sequence>MPDSPVMLDRAFYRRDPREVAPDLLNKVLLSADGRSGRIVETEAYCGPMDPAAHSWRGRTARNATMFGAPGLLYVYFTYGMHWCCNPVCGEEGEGVAVLLRALAPLDGLAAMRAARTGCRNDRDLCRGPARLCQALGIGRAQDGIDLVGGAGGFSIVDDGMPPPVAPVATTRVGITRAADETWRWYVPSEPHVSRR</sequence>
<dbReference type="InterPro" id="IPR036995">
    <property type="entry name" value="MPG_sf"/>
</dbReference>
<dbReference type="HAMAP" id="MF_00527">
    <property type="entry name" value="3MGH"/>
    <property type="match status" value="1"/>
</dbReference>
<dbReference type="SUPFAM" id="SSF50486">
    <property type="entry name" value="FMT C-terminal domain-like"/>
    <property type="match status" value="1"/>
</dbReference>
<dbReference type="Pfam" id="PF02245">
    <property type="entry name" value="Pur_DNA_glyco"/>
    <property type="match status" value="1"/>
</dbReference>
<comment type="similarity">
    <text evidence="1 5">Belongs to the DNA glycosylase MPG family.</text>
</comment>
<evidence type="ECO:0000256" key="3">
    <source>
        <dbReference type="ARBA" id="ARBA00022801"/>
    </source>
</evidence>
<accession>A0ABV2PXR4</accession>
<protein>
    <recommendedName>
        <fullName evidence="5">Putative 3-methyladenine DNA glycosylase</fullName>
        <ecNumber evidence="5">3.2.2.-</ecNumber>
    </recommendedName>
</protein>
<evidence type="ECO:0000313" key="7">
    <source>
        <dbReference type="Proteomes" id="UP001549251"/>
    </source>
</evidence>
<keyword evidence="4 5" id="KW-0234">DNA repair</keyword>
<keyword evidence="7" id="KW-1185">Reference proteome</keyword>